<feature type="non-terminal residue" evidence="1">
    <location>
        <position position="62"/>
    </location>
</feature>
<gene>
    <name evidence="1" type="ORF">AM593_02596</name>
</gene>
<protein>
    <submittedName>
        <fullName evidence="1">Uncharacterized protein</fullName>
    </submittedName>
</protein>
<sequence>MLKSIEDPKFQKVVPHTAKTPVKKDSTITLECMHIDKPQFYYRRSDLQDKYYFSLASTRFCR</sequence>
<organism evidence="1 2">
    <name type="scientific">Mytilus galloprovincialis</name>
    <name type="common">Mediterranean mussel</name>
    <dbReference type="NCBI Taxonomy" id="29158"/>
    <lineage>
        <taxon>Eukaryota</taxon>
        <taxon>Metazoa</taxon>
        <taxon>Spiralia</taxon>
        <taxon>Lophotrochozoa</taxon>
        <taxon>Mollusca</taxon>
        <taxon>Bivalvia</taxon>
        <taxon>Autobranchia</taxon>
        <taxon>Pteriomorphia</taxon>
        <taxon>Mytilida</taxon>
        <taxon>Mytiloidea</taxon>
        <taxon>Mytilidae</taxon>
        <taxon>Mytilinae</taxon>
        <taxon>Mytilus</taxon>
    </lineage>
</organism>
<dbReference type="EMBL" id="KV597432">
    <property type="protein sequence ID" value="OPL20945.1"/>
    <property type="molecule type" value="Genomic_DNA"/>
</dbReference>
<proteinExistence type="predicted"/>
<dbReference type="AlphaFoldDB" id="A0A3R5TRS9"/>
<name>A0A3R5TRS9_MYTGA</name>
<dbReference type="Proteomes" id="UP000266721">
    <property type="component" value="Unassembled WGS sequence"/>
</dbReference>
<accession>A0A3R5TRS9</accession>
<evidence type="ECO:0000313" key="1">
    <source>
        <dbReference type="EMBL" id="OPL20945.1"/>
    </source>
</evidence>
<keyword evidence="2" id="KW-1185">Reference proteome</keyword>
<reference evidence="1 2" key="1">
    <citation type="journal article" date="2016" name="PLoS ONE">
        <title>A First Insight into the Genome of the Filter-Feeder Mussel Mytilus galloprovincialis.</title>
        <authorList>
            <person name="Murgarella M."/>
            <person name="Puiu D."/>
            <person name="Novoa B."/>
            <person name="Figueras A."/>
            <person name="Posada D."/>
            <person name="Canchaya C."/>
        </authorList>
    </citation>
    <scope>NUCLEOTIDE SEQUENCE [LARGE SCALE GENOMIC DNA]</scope>
    <source>
        <tissue evidence="1">Muscle</tissue>
    </source>
</reference>
<evidence type="ECO:0000313" key="2">
    <source>
        <dbReference type="Proteomes" id="UP000266721"/>
    </source>
</evidence>
<feature type="non-terminal residue" evidence="1">
    <location>
        <position position="1"/>
    </location>
</feature>